<dbReference type="EMBL" id="PVXQ01000047">
    <property type="protein sequence ID" value="PRR80288.1"/>
    <property type="molecule type" value="Genomic_DNA"/>
</dbReference>
<dbReference type="PANTHER" id="PTHR42709">
    <property type="entry name" value="ALKALINE PHOSPHATASE LIKE PROTEIN"/>
    <property type="match status" value="1"/>
</dbReference>
<keyword evidence="5" id="KW-1185">Reference proteome</keyword>
<dbReference type="Pfam" id="PF09335">
    <property type="entry name" value="VTT_dom"/>
    <property type="match status" value="1"/>
</dbReference>
<keyword evidence="2" id="KW-0812">Transmembrane</keyword>
<gene>
    <name evidence="4" type="ORF">CLVI_30780</name>
</gene>
<evidence type="ECO:0000259" key="3">
    <source>
        <dbReference type="Pfam" id="PF09335"/>
    </source>
</evidence>
<name>A0A2T0B8Q7_9CLOT</name>
<evidence type="ECO:0000313" key="4">
    <source>
        <dbReference type="EMBL" id="PRR80288.1"/>
    </source>
</evidence>
<dbReference type="AlphaFoldDB" id="A0A2T0B8Q7"/>
<sequence>MELIYIITCFLQPILLPTPEAITISMGSMAFGSFNAFVMGFLGTMLGIITMYSISKRFGLKLIMKFIKDKDLEKYKSYVKRNEVLLTGLLFIIPILPDEVVCAGAGVLGIAKKPFFIIAAVTKMITIASYSYMVEFAANFNIHGIELILTELVILIAIVSINGIAKYKKVSV</sequence>
<keyword evidence="2" id="KW-1133">Transmembrane helix</keyword>
<dbReference type="InterPro" id="IPR032816">
    <property type="entry name" value="VTT_dom"/>
</dbReference>
<feature type="transmembrane region" description="Helical" evidence="2">
    <location>
        <begin position="114"/>
        <end position="133"/>
    </location>
</feature>
<evidence type="ECO:0000256" key="1">
    <source>
        <dbReference type="ARBA" id="ARBA00010792"/>
    </source>
</evidence>
<keyword evidence="2" id="KW-0472">Membrane</keyword>
<feature type="transmembrane region" description="Helical" evidence="2">
    <location>
        <begin position="145"/>
        <end position="165"/>
    </location>
</feature>
<feature type="transmembrane region" description="Helical" evidence="2">
    <location>
        <begin position="31"/>
        <end position="54"/>
    </location>
</feature>
<comment type="caution">
    <text evidence="4">The sequence shown here is derived from an EMBL/GenBank/DDBJ whole genome shotgun (WGS) entry which is preliminary data.</text>
</comment>
<evidence type="ECO:0000256" key="2">
    <source>
        <dbReference type="SAM" id="Phobius"/>
    </source>
</evidence>
<reference evidence="4 5" key="1">
    <citation type="submission" date="2018-03" db="EMBL/GenBank/DDBJ databases">
        <title>Genome sequence of Clostridium vincentii DSM 10228.</title>
        <authorList>
            <person name="Poehlein A."/>
            <person name="Daniel R."/>
        </authorList>
    </citation>
    <scope>NUCLEOTIDE SEQUENCE [LARGE SCALE GENOMIC DNA]</scope>
    <source>
        <strain evidence="4 5">DSM 10228</strain>
    </source>
</reference>
<dbReference type="InterPro" id="IPR051311">
    <property type="entry name" value="DedA_domain"/>
</dbReference>
<dbReference type="Proteomes" id="UP000239471">
    <property type="component" value="Unassembled WGS sequence"/>
</dbReference>
<feature type="domain" description="VTT" evidence="3">
    <location>
        <begin position="19"/>
        <end position="135"/>
    </location>
</feature>
<accession>A0A2T0B8Q7</accession>
<comment type="similarity">
    <text evidence="1">Belongs to the DedA family.</text>
</comment>
<organism evidence="4 5">
    <name type="scientific">Clostridium vincentii</name>
    <dbReference type="NCBI Taxonomy" id="52704"/>
    <lineage>
        <taxon>Bacteria</taxon>
        <taxon>Bacillati</taxon>
        <taxon>Bacillota</taxon>
        <taxon>Clostridia</taxon>
        <taxon>Eubacteriales</taxon>
        <taxon>Clostridiaceae</taxon>
        <taxon>Clostridium</taxon>
    </lineage>
</organism>
<protein>
    <submittedName>
        <fullName evidence="4">SNARE associated Golgi protein</fullName>
    </submittedName>
</protein>
<dbReference type="RefSeq" id="WP_106060964.1">
    <property type="nucleotide sequence ID" value="NZ_PVXQ01000047.1"/>
</dbReference>
<proteinExistence type="inferred from homology"/>
<dbReference type="OrthoDB" id="371137at2"/>
<feature type="transmembrane region" description="Helical" evidence="2">
    <location>
        <begin position="84"/>
        <end position="108"/>
    </location>
</feature>
<evidence type="ECO:0000313" key="5">
    <source>
        <dbReference type="Proteomes" id="UP000239471"/>
    </source>
</evidence>